<dbReference type="PROSITE" id="PS51192">
    <property type="entry name" value="HELICASE_ATP_BIND_1"/>
    <property type="match status" value="1"/>
</dbReference>
<reference evidence="2 3" key="1">
    <citation type="submission" date="2016-04" db="EMBL/GenBank/DDBJ databases">
        <title>Chloroflexus islandicus sp. nov., a thermophilic filamentous anoxygenic phototrophic bacterium from geyser Strokkur (Iceland).</title>
        <authorList>
            <person name="Gaisin V.A."/>
            <person name="Kalashnikov A.M."/>
            <person name="Sukhacheva M.V."/>
            <person name="Grouzdev D.S."/>
            <person name="Ivanov T.M."/>
            <person name="Kuznetsov B."/>
            <person name="Gorlenko V.M."/>
        </authorList>
    </citation>
    <scope>NUCLEOTIDE SEQUENCE [LARGE SCALE GENOMIC DNA]</scope>
    <source>
        <strain evidence="3">isl-2</strain>
    </source>
</reference>
<dbReference type="InterPro" id="IPR014001">
    <property type="entry name" value="Helicase_ATP-bd"/>
</dbReference>
<evidence type="ECO:0000313" key="3">
    <source>
        <dbReference type="Proteomes" id="UP000078287"/>
    </source>
</evidence>
<dbReference type="NCBIfam" id="TIGR03158">
    <property type="entry name" value="cas3_cyano"/>
    <property type="match status" value="1"/>
</dbReference>
<organism evidence="2 3">
    <name type="scientific">Chloroflexus islandicus</name>
    <dbReference type="NCBI Taxonomy" id="1707952"/>
    <lineage>
        <taxon>Bacteria</taxon>
        <taxon>Bacillati</taxon>
        <taxon>Chloroflexota</taxon>
        <taxon>Chloroflexia</taxon>
        <taxon>Chloroflexales</taxon>
        <taxon>Chloroflexineae</taxon>
        <taxon>Chloroflexaceae</taxon>
        <taxon>Chloroflexus</taxon>
    </lineage>
</organism>
<dbReference type="Gene3D" id="3.40.50.300">
    <property type="entry name" value="P-loop containing nucleotide triphosphate hydrolases"/>
    <property type="match status" value="1"/>
</dbReference>
<dbReference type="InterPro" id="IPR011545">
    <property type="entry name" value="DEAD/DEAH_box_helicase_dom"/>
</dbReference>
<dbReference type="STRING" id="1707952.A6A03_12570"/>
<dbReference type="AlphaFoldDB" id="A0A178MCQ8"/>
<gene>
    <name evidence="2" type="ORF">A6A03_12570</name>
</gene>
<dbReference type="SUPFAM" id="SSF52540">
    <property type="entry name" value="P-loop containing nucleoside triphosphate hydrolases"/>
    <property type="match status" value="1"/>
</dbReference>
<evidence type="ECO:0000313" key="2">
    <source>
        <dbReference type="EMBL" id="OAN46316.1"/>
    </source>
</evidence>
<dbReference type="SMART" id="SM00487">
    <property type="entry name" value="DEXDc"/>
    <property type="match status" value="1"/>
</dbReference>
<accession>A0A178MCQ8</accession>
<protein>
    <recommendedName>
        <fullName evidence="1">Helicase ATP-binding domain-containing protein</fullName>
    </recommendedName>
</protein>
<evidence type="ECO:0000259" key="1">
    <source>
        <dbReference type="PROSITE" id="PS51192"/>
    </source>
</evidence>
<dbReference type="Pfam" id="PF00270">
    <property type="entry name" value="DEAD"/>
    <property type="match status" value="1"/>
</dbReference>
<feature type="domain" description="Helicase ATP-binding" evidence="1">
    <location>
        <begin position="45"/>
        <end position="239"/>
    </location>
</feature>
<dbReference type="InterPro" id="IPR027417">
    <property type="entry name" value="P-loop_NTPase"/>
</dbReference>
<dbReference type="EMBL" id="LWQS01000045">
    <property type="protein sequence ID" value="OAN46316.1"/>
    <property type="molecule type" value="Genomic_DNA"/>
</dbReference>
<dbReference type="InterPro" id="IPR017575">
    <property type="entry name" value="CRISPR-assoc_helicase_Cas3"/>
</dbReference>
<dbReference type="GO" id="GO:0005524">
    <property type="term" value="F:ATP binding"/>
    <property type="evidence" value="ECO:0007669"/>
    <property type="project" value="InterPro"/>
</dbReference>
<dbReference type="RefSeq" id="WP_066785860.1">
    <property type="nucleotide sequence ID" value="NZ_LWQS01000045.1"/>
</dbReference>
<dbReference type="GO" id="GO:0003676">
    <property type="term" value="F:nucleic acid binding"/>
    <property type="evidence" value="ECO:0007669"/>
    <property type="project" value="InterPro"/>
</dbReference>
<keyword evidence="3" id="KW-1185">Reference proteome</keyword>
<proteinExistence type="predicted"/>
<dbReference type="OrthoDB" id="9810236at2"/>
<dbReference type="Proteomes" id="UP000078287">
    <property type="component" value="Unassembled WGS sequence"/>
</dbReference>
<name>A0A178MCQ8_9CHLR</name>
<comment type="caution">
    <text evidence="2">The sequence shown here is derived from an EMBL/GenBank/DDBJ whole genome shotgun (WGS) entry which is preliminary data.</text>
</comment>
<sequence length="714" mass="79951">MLSLTTLPVSSRLADPAEVAAEQGLAARLPANLQLSQHQLATYRALRNSDATIVINTAMTGDGKSLAALLPLLADPPVEGIVSLFPTNELVQDQLRSARRWLTQWQRPERWVEAIFGARLDQLVDEAQHLQRADVVQQLLANHRFLLSNPDILHAIMQFAYQRFGRSRDAVIGDLTLQFQQAVFDEFHVFAEPQIIAVLTALLFWHTQQPRLKALFLSATPQPQLVAALEKLGYNNRIRLIDPQAEGWYHHGPLPAQGWRLIARPLALDLAAGTVEEWVVGGGDQALVQWLHERRPAAKGALIVNSVATAHRLYAHLQPLCRSHQLTVALNTGITGPLARSASYSADLLIGTSTIDIGVDFHINLLVFEAGSAGAFLQRLGRLGRHDGYHANGQFHHFDGFKAIALVPQFVYERLTETEQALPADAELPRPALAQAIQSAFPPPIEFRRYGRWWGRFIPARVYAELLREPLRTTYAGIRDHLRNQYEQVAEAKLNQTLHEWQKYKDRNNEAIVREAQSFRGTSGLMAAVVKDDGDDRGVIGYDLFWLLANAELELLNEQGFSQAVTRLGLKPDPFLRGFHHCFFRWRKLRTQREAVTVLLPRCDTQWLHANQQQVLALAGLRVDVNGHAFLNTLNRQLAQVQAVVFLIPTLDPQAVRKRLYLPPTFQLLPYRVDTSDAGKQSGAIAIGRDALLLDSILRDCPLNTCAVNAPLIF</sequence>